<evidence type="ECO:0000259" key="2">
    <source>
        <dbReference type="Pfam" id="PF01261"/>
    </source>
</evidence>
<dbReference type="InterPro" id="IPR050312">
    <property type="entry name" value="IolE/XylAMocC-like"/>
</dbReference>
<organism evidence="3 4">
    <name type="scientific">Rathayibacter tritici</name>
    <dbReference type="NCBI Taxonomy" id="33888"/>
    <lineage>
        <taxon>Bacteria</taxon>
        <taxon>Bacillati</taxon>
        <taxon>Actinomycetota</taxon>
        <taxon>Actinomycetes</taxon>
        <taxon>Micrococcales</taxon>
        <taxon>Microbacteriaceae</taxon>
        <taxon>Rathayibacter</taxon>
    </lineage>
</organism>
<dbReference type="Proteomes" id="UP000077071">
    <property type="component" value="Chromosome"/>
</dbReference>
<proteinExistence type="predicted"/>
<evidence type="ECO:0000313" key="4">
    <source>
        <dbReference type="Proteomes" id="UP000077071"/>
    </source>
</evidence>
<gene>
    <name evidence="3" type="ORF">A6122_2903</name>
</gene>
<dbReference type="SUPFAM" id="SSF51658">
    <property type="entry name" value="Xylose isomerase-like"/>
    <property type="match status" value="1"/>
</dbReference>
<sequence length="163" mass="17757">MVSVLTDLAAEASGKGMTLGLEICNRYETNVINTAADALRLADDNGADNVLIHLDTYHMTFEEDDFFRPVLLVGDRLGYVHIGENHRGYLGSGHLDVTTFFPALAAIDYRGPITFESFSSAVVSPTLSTDLAVWRNLWNDGPALARHARGFLVNALESSRGEA</sequence>
<feature type="domain" description="Xylose isomerase-like TIM barrel" evidence="2">
    <location>
        <begin position="2"/>
        <end position="125"/>
    </location>
</feature>
<dbReference type="KEGG" id="rtn:A6122_2903"/>
<dbReference type="PANTHER" id="PTHR12110:SF41">
    <property type="entry name" value="INOSOSE DEHYDRATASE"/>
    <property type="match status" value="1"/>
</dbReference>
<name>A0A161IZN2_9MICO</name>
<dbReference type="InterPro" id="IPR013022">
    <property type="entry name" value="Xyl_isomerase-like_TIM-brl"/>
</dbReference>
<dbReference type="Pfam" id="PF01261">
    <property type="entry name" value="AP_endonuc_2"/>
    <property type="match status" value="1"/>
</dbReference>
<reference evidence="3 4" key="1">
    <citation type="submission" date="2016-05" db="EMBL/GenBank/DDBJ databases">
        <title>Complete genome sequence of Rathayibacter tritici NCPPB 1953.</title>
        <authorList>
            <person name="Park J."/>
            <person name="Lee H.-H."/>
            <person name="Lee S.-W."/>
            <person name="Seo Y.-S."/>
        </authorList>
    </citation>
    <scope>NUCLEOTIDE SEQUENCE [LARGE SCALE GENOMIC DNA]</scope>
    <source>
        <strain evidence="3 4">NCPPB 1953</strain>
    </source>
</reference>
<keyword evidence="4" id="KW-1185">Reference proteome</keyword>
<dbReference type="EMBL" id="CP015515">
    <property type="protein sequence ID" value="AND18011.1"/>
    <property type="molecule type" value="Genomic_DNA"/>
</dbReference>
<evidence type="ECO:0000313" key="3">
    <source>
        <dbReference type="EMBL" id="AND18011.1"/>
    </source>
</evidence>
<evidence type="ECO:0000256" key="1">
    <source>
        <dbReference type="ARBA" id="ARBA00023277"/>
    </source>
</evidence>
<accession>A0A161IZN2</accession>
<dbReference type="PATRIC" id="fig|33888.3.peg.3262"/>
<dbReference type="STRING" id="33888.A6122_2903"/>
<dbReference type="PANTHER" id="PTHR12110">
    <property type="entry name" value="HYDROXYPYRUVATE ISOMERASE"/>
    <property type="match status" value="1"/>
</dbReference>
<dbReference type="AlphaFoldDB" id="A0A161IZN2"/>
<dbReference type="Gene3D" id="3.20.20.150">
    <property type="entry name" value="Divalent-metal-dependent TIM barrel enzymes"/>
    <property type="match status" value="1"/>
</dbReference>
<protein>
    <submittedName>
        <fullName evidence="3">Epimerase</fullName>
    </submittedName>
</protein>
<dbReference type="InterPro" id="IPR036237">
    <property type="entry name" value="Xyl_isomerase-like_sf"/>
</dbReference>
<keyword evidence="1" id="KW-0119">Carbohydrate metabolism</keyword>